<dbReference type="GO" id="GO:0035591">
    <property type="term" value="F:signaling adaptor activity"/>
    <property type="evidence" value="ECO:0007669"/>
    <property type="project" value="TreeGrafter"/>
</dbReference>
<reference evidence="2" key="1">
    <citation type="submission" date="2020-04" db="EMBL/GenBank/DDBJ databases">
        <authorList>
            <person name="Alioto T."/>
            <person name="Alioto T."/>
            <person name="Gomez Garrido J."/>
        </authorList>
    </citation>
    <scope>NUCLEOTIDE SEQUENCE</scope>
    <source>
        <strain evidence="2">A484AB</strain>
    </source>
</reference>
<dbReference type="SUPFAM" id="SSF55550">
    <property type="entry name" value="SH2 domain"/>
    <property type="match status" value="1"/>
</dbReference>
<dbReference type="Gene3D" id="1.25.40.20">
    <property type="entry name" value="Ankyrin repeat-containing domain"/>
    <property type="match status" value="1"/>
</dbReference>
<gene>
    <name evidence="2" type="ORF">PACLA_8A026875</name>
</gene>
<dbReference type="PRINTS" id="PR00401">
    <property type="entry name" value="SH2DOMAIN"/>
</dbReference>
<dbReference type="AlphaFoldDB" id="A0A6S7K616"/>
<dbReference type="GO" id="GO:0016477">
    <property type="term" value="P:cell migration"/>
    <property type="evidence" value="ECO:0007669"/>
    <property type="project" value="TreeGrafter"/>
</dbReference>
<dbReference type="GO" id="GO:0005737">
    <property type="term" value="C:cytoplasm"/>
    <property type="evidence" value="ECO:0007669"/>
    <property type="project" value="TreeGrafter"/>
</dbReference>
<evidence type="ECO:0000313" key="2">
    <source>
        <dbReference type="EMBL" id="CAB4037270.1"/>
    </source>
</evidence>
<name>A0A6S7K616_PARCT</name>
<keyword evidence="3" id="KW-1185">Reference proteome</keyword>
<dbReference type="SMART" id="SM00248">
    <property type="entry name" value="ANK"/>
    <property type="match status" value="1"/>
</dbReference>
<dbReference type="OrthoDB" id="67310at2759"/>
<protein>
    <submittedName>
        <fullName evidence="2">Tyrosine- kinase HTK16-like</fullName>
    </submittedName>
</protein>
<dbReference type="Pfam" id="PF12796">
    <property type="entry name" value="Ank_2"/>
    <property type="match status" value="1"/>
</dbReference>
<evidence type="ECO:0000313" key="3">
    <source>
        <dbReference type="Proteomes" id="UP001152795"/>
    </source>
</evidence>
<comment type="caution">
    <text evidence="2">The sequence shown here is derived from an EMBL/GenBank/DDBJ whole genome shotgun (WGS) entry which is preliminary data.</text>
</comment>
<dbReference type="SUPFAM" id="SSF48403">
    <property type="entry name" value="Ankyrin repeat"/>
    <property type="match status" value="1"/>
</dbReference>
<dbReference type="Proteomes" id="UP001152795">
    <property type="component" value="Unassembled WGS sequence"/>
</dbReference>
<dbReference type="EMBL" id="CACRXK020022898">
    <property type="protein sequence ID" value="CAB4037270.1"/>
    <property type="molecule type" value="Genomic_DNA"/>
</dbReference>
<dbReference type="PANTHER" id="PTHR19969">
    <property type="entry name" value="SH2-SH3 ADAPTOR PROTEIN-RELATED"/>
    <property type="match status" value="1"/>
</dbReference>
<organism evidence="2 3">
    <name type="scientific">Paramuricea clavata</name>
    <name type="common">Red gorgonian</name>
    <name type="synonym">Violescent sea-whip</name>
    <dbReference type="NCBI Taxonomy" id="317549"/>
    <lineage>
        <taxon>Eukaryota</taxon>
        <taxon>Metazoa</taxon>
        <taxon>Cnidaria</taxon>
        <taxon>Anthozoa</taxon>
        <taxon>Octocorallia</taxon>
        <taxon>Malacalcyonacea</taxon>
        <taxon>Plexauridae</taxon>
        <taxon>Paramuricea</taxon>
    </lineage>
</organism>
<dbReference type="GO" id="GO:0007167">
    <property type="term" value="P:enzyme-linked receptor protein signaling pathway"/>
    <property type="evidence" value="ECO:0007669"/>
    <property type="project" value="TreeGrafter"/>
</dbReference>
<evidence type="ECO:0000256" key="1">
    <source>
        <dbReference type="ARBA" id="ARBA00022999"/>
    </source>
</evidence>
<dbReference type="InterPro" id="IPR051184">
    <property type="entry name" value="Tyrosine-phos_adapter"/>
</dbReference>
<dbReference type="InterPro" id="IPR000980">
    <property type="entry name" value="SH2"/>
</dbReference>
<accession>A0A6S7K616</accession>
<keyword evidence="2" id="KW-0808">Transferase</keyword>
<sequence>MISDQASQRKDMLWFHGKLSRDQAYRLLIEAGQQDGLFLVRESTNAPGSFVLSLWNEHTAFHYQIRHHGHCHFSIDEGPLFAGLDTLVNYYREQAGGLATKLVRCCGGGRSPPPSLCQTQPSITVELGRNLHRACEAGDDTEVHRVLQDPNINIEFMNDEGATSLHVACKKGHEAVVWILLEYNANVNSRDNEGRTPLMVGIC</sequence>
<keyword evidence="1" id="KW-0727">SH2 domain</keyword>
<dbReference type="Pfam" id="PF00017">
    <property type="entry name" value="SH2"/>
    <property type="match status" value="1"/>
</dbReference>
<dbReference type="InterPro" id="IPR036860">
    <property type="entry name" value="SH2_dom_sf"/>
</dbReference>
<dbReference type="GO" id="GO:0016301">
    <property type="term" value="F:kinase activity"/>
    <property type="evidence" value="ECO:0007669"/>
    <property type="project" value="UniProtKB-KW"/>
</dbReference>
<dbReference type="InterPro" id="IPR002110">
    <property type="entry name" value="Ankyrin_rpt"/>
</dbReference>
<dbReference type="SMART" id="SM00252">
    <property type="entry name" value="SH2"/>
    <property type="match status" value="1"/>
</dbReference>
<dbReference type="PROSITE" id="PS50297">
    <property type="entry name" value="ANK_REP_REGION"/>
    <property type="match status" value="1"/>
</dbReference>
<dbReference type="InterPro" id="IPR036770">
    <property type="entry name" value="Ankyrin_rpt-contain_sf"/>
</dbReference>
<dbReference type="PROSITE" id="PS50001">
    <property type="entry name" value="SH2"/>
    <property type="match status" value="1"/>
</dbReference>
<dbReference type="PANTHER" id="PTHR19969:SF5">
    <property type="entry name" value="CRK-LIKE PROTEIN"/>
    <property type="match status" value="1"/>
</dbReference>
<dbReference type="GO" id="GO:0030971">
    <property type="term" value="F:receptor tyrosine kinase binding"/>
    <property type="evidence" value="ECO:0007669"/>
    <property type="project" value="TreeGrafter"/>
</dbReference>
<dbReference type="PROSITE" id="PS50088">
    <property type="entry name" value="ANK_REPEAT"/>
    <property type="match status" value="1"/>
</dbReference>
<proteinExistence type="predicted"/>
<dbReference type="Gene3D" id="3.30.505.10">
    <property type="entry name" value="SH2 domain"/>
    <property type="match status" value="1"/>
</dbReference>
<keyword evidence="2" id="KW-0418">Kinase</keyword>